<evidence type="ECO:0000256" key="2">
    <source>
        <dbReference type="SAM" id="MobiDB-lite"/>
    </source>
</evidence>
<dbReference type="Gene3D" id="3.40.50.300">
    <property type="entry name" value="P-loop containing nucleotide triphosphate hydrolases"/>
    <property type="match status" value="1"/>
</dbReference>
<dbReference type="PANTHER" id="PTHR46082:SF11">
    <property type="entry name" value="AAA+ ATPASE DOMAIN-CONTAINING PROTEIN-RELATED"/>
    <property type="match status" value="1"/>
</dbReference>
<evidence type="ECO:0000313" key="6">
    <source>
        <dbReference type="Proteomes" id="UP001373714"/>
    </source>
</evidence>
<dbReference type="InterPro" id="IPR002110">
    <property type="entry name" value="Ankyrin_rpt"/>
</dbReference>
<dbReference type="InterPro" id="IPR036770">
    <property type="entry name" value="Ankyrin_rpt-contain_sf"/>
</dbReference>
<feature type="domain" description="Nephrocystin 3-like N-terminal" evidence="4">
    <location>
        <begin position="373"/>
        <end position="550"/>
    </location>
</feature>
<dbReference type="GO" id="GO:0009116">
    <property type="term" value="P:nucleoside metabolic process"/>
    <property type="evidence" value="ECO:0007669"/>
    <property type="project" value="InterPro"/>
</dbReference>
<feature type="domain" description="Nucleoside phosphorylase" evidence="3">
    <location>
        <begin position="36"/>
        <end position="323"/>
    </location>
</feature>
<dbReference type="PANTHER" id="PTHR46082">
    <property type="entry name" value="ATP/GTP-BINDING PROTEIN-RELATED"/>
    <property type="match status" value="1"/>
</dbReference>
<dbReference type="Gene3D" id="3.40.50.1580">
    <property type="entry name" value="Nucleoside phosphorylase domain"/>
    <property type="match status" value="1"/>
</dbReference>
<dbReference type="SUPFAM" id="SSF48403">
    <property type="entry name" value="Ankyrin repeat"/>
    <property type="match status" value="1"/>
</dbReference>
<dbReference type="Pfam" id="PF01048">
    <property type="entry name" value="PNP_UDP_1"/>
    <property type="match status" value="1"/>
</dbReference>
<organism evidence="5 6">
    <name type="scientific">Orbilia blumenaviensis</name>
    <dbReference type="NCBI Taxonomy" id="1796055"/>
    <lineage>
        <taxon>Eukaryota</taxon>
        <taxon>Fungi</taxon>
        <taxon>Dikarya</taxon>
        <taxon>Ascomycota</taxon>
        <taxon>Pezizomycotina</taxon>
        <taxon>Orbiliomycetes</taxon>
        <taxon>Orbiliales</taxon>
        <taxon>Orbiliaceae</taxon>
        <taxon>Orbilia</taxon>
    </lineage>
</organism>
<evidence type="ECO:0008006" key="7">
    <source>
        <dbReference type="Google" id="ProtNLM"/>
    </source>
</evidence>
<dbReference type="SMART" id="SM00248">
    <property type="entry name" value="ANK"/>
    <property type="match status" value="6"/>
</dbReference>
<evidence type="ECO:0000259" key="4">
    <source>
        <dbReference type="Pfam" id="PF24883"/>
    </source>
</evidence>
<dbReference type="InterPro" id="IPR056884">
    <property type="entry name" value="NPHP3-like_N"/>
</dbReference>
<reference evidence="5 6" key="1">
    <citation type="submission" date="2019-10" db="EMBL/GenBank/DDBJ databases">
        <authorList>
            <person name="Palmer J.M."/>
        </authorList>
    </citation>
    <scope>NUCLEOTIDE SEQUENCE [LARGE SCALE GENOMIC DNA]</scope>
    <source>
        <strain evidence="5 6">TWF730</strain>
    </source>
</reference>
<dbReference type="Pfam" id="PF24883">
    <property type="entry name" value="NPHP3_N"/>
    <property type="match status" value="1"/>
</dbReference>
<evidence type="ECO:0000313" key="5">
    <source>
        <dbReference type="EMBL" id="KAK6358010.1"/>
    </source>
</evidence>
<dbReference type="GO" id="GO:0003824">
    <property type="term" value="F:catalytic activity"/>
    <property type="evidence" value="ECO:0007669"/>
    <property type="project" value="InterPro"/>
</dbReference>
<dbReference type="InterPro" id="IPR053137">
    <property type="entry name" value="NLR-like"/>
</dbReference>
<dbReference type="Proteomes" id="UP001373714">
    <property type="component" value="Unassembled WGS sequence"/>
</dbReference>
<protein>
    <recommendedName>
        <fullName evidence="7">Nucleoside phosphorylase domain-containing protein</fullName>
    </recommendedName>
</protein>
<dbReference type="InterPro" id="IPR027417">
    <property type="entry name" value="P-loop_NTPase"/>
</dbReference>
<keyword evidence="6" id="KW-1185">Reference proteome</keyword>
<sequence length="1386" mass="153272">MYAGKYRDNDAAAANDSQNVPGAKPKRGFSQRDYTVGWICAIPLEMAAARAMLDNIHVELPNGQDDRNAYTLGALSGHNVVIACLPSGTYGTTSAALVASQMRTSFPSIRFYLMVGIGGGVPSEVVDIRLGDVVVSRPTGNLPAVVQYDFGKTVSRGRFERTGALDKPSLELLTAASKLQAQEMVEGNGILASLSAAVERYPHLENVFTHPGQDNDILFEAEYDHVGGHTCDSCVNERMVDREVRPTNDPMIHYGTIASGNQVMKHGRTRDLIAKRYNIYCFEMEAAGLMDGFKCLVIRGICDYSDSHKNKKWQGYAAATAAAYAKELLKTVPKIAKGKRQKFKPLVRVRCLQSLSFQNIEARLYNIATAHQETCDWLFETAQFQQWQDRRGVKDFNGVMWIKGKPGTGKSTLMKHAWGYCNASPKFEECCLAAYFFNARGTDLEKTCLGMLRSLVCQLIGQNEDICRKFIPKYIKKEEMHGTNWQWQSDELKDFLLQTIRSAPKPIILFADALDECEENEVREVVSFLEKLSLLAVSSQTSLRILLSSRHYPTITMEKMIQLTVESQVEHNTDIAIYVRDKLKVKDGAKRIKNELLRKAGGIFMWVVLVTEMLNQAFDEGRITAVWKKLREVPADLDEIFRILLEKDNPYKNETLLMFQWVLFTQRNLSPRELYYGIMAGTDPESLGQCVYSETTDEDIARYITNCSRGLVEIRQVSNTAQFIHETVNDFLLRNKRLQTLDSTIGSQLASGSHGRLAECCLAYIEMQDLADFPIPNARDNKELWTHPTPRDHITLSYPFLFYAIYYIFNHAELASPGTEVQKHILRRLVEQPKVFRLLKGFYDFWGANRDWAANRDWGSMWHWRYGEDSTLLYVLSLGGHRQLVKVLLLEKLVDANVKCGAFGNALHAAMSIPINKGTRIDIVQMIVDAGADLNARGSHGGVIHAAITASVTRSKFDYEVTVAIIQILLDAGASPNTEGGTYANALQAACAFKKYDDGAQRESIVEMLINAGADANAKGGKYGSALQAALENSTCSAGDESGYLPVELVQTLLDAGADPNAAGDRYGSPLITAISCAANIVELKGDLHKGYPDKAPGRNQNESPSLKRPTAIIEMLLDSGADVNAPVKHYGTALQAAAYLDCHHPPFDILWTILAAGADVNAENGYYGGALQAVITKVGGQIFLPGTPGLKVMEILVGHGANANITGGPHGSALHAAVKCTSMTTRVHATQLLLQAGADPSMQVDGYDSVSQSVVRMATAYANRAKKPIRGYDDGVLHILDILGRHGAADAAQEKKKIYEIYGWGAFAVEVYEAGGWPAINGLFSELQGYYVQNPEYVTKVKQRSLLERLKYEVNDEGRDEGQDKDHRLPLIGCNYRIPCNINAT</sequence>
<dbReference type="EMBL" id="JAVHNS010000004">
    <property type="protein sequence ID" value="KAK6358010.1"/>
    <property type="molecule type" value="Genomic_DNA"/>
</dbReference>
<dbReference type="SUPFAM" id="SSF53167">
    <property type="entry name" value="Purine and uridine phosphorylases"/>
    <property type="match status" value="1"/>
</dbReference>
<keyword evidence="1" id="KW-0677">Repeat</keyword>
<evidence type="ECO:0000259" key="3">
    <source>
        <dbReference type="Pfam" id="PF01048"/>
    </source>
</evidence>
<dbReference type="Gene3D" id="1.25.40.20">
    <property type="entry name" value="Ankyrin repeat-containing domain"/>
    <property type="match status" value="1"/>
</dbReference>
<dbReference type="SUPFAM" id="SSF52540">
    <property type="entry name" value="P-loop containing nucleoside triphosphate hydrolases"/>
    <property type="match status" value="1"/>
</dbReference>
<evidence type="ECO:0000256" key="1">
    <source>
        <dbReference type="ARBA" id="ARBA00022737"/>
    </source>
</evidence>
<comment type="caution">
    <text evidence="5">The sequence shown here is derived from an EMBL/GenBank/DDBJ whole genome shotgun (WGS) entry which is preliminary data.</text>
</comment>
<accession>A0AAV9V7I5</accession>
<feature type="region of interest" description="Disordered" evidence="2">
    <location>
        <begin position="1"/>
        <end position="26"/>
    </location>
</feature>
<dbReference type="InterPro" id="IPR000845">
    <property type="entry name" value="Nucleoside_phosphorylase_d"/>
</dbReference>
<dbReference type="InterPro" id="IPR035994">
    <property type="entry name" value="Nucleoside_phosphorylase_sf"/>
</dbReference>
<feature type="compositionally biased region" description="Basic and acidic residues" evidence="2">
    <location>
        <begin position="1"/>
        <end position="10"/>
    </location>
</feature>
<name>A0AAV9V7I5_9PEZI</name>
<gene>
    <name evidence="5" type="ORF">TWF730_007364</name>
</gene>
<proteinExistence type="predicted"/>